<dbReference type="PANTHER" id="PTHR10612">
    <property type="entry name" value="APOLIPOPROTEIN D"/>
    <property type="match status" value="1"/>
</dbReference>
<evidence type="ECO:0000256" key="10">
    <source>
        <dbReference type="ARBA" id="ARBA00023283"/>
    </source>
</evidence>
<keyword evidence="9" id="KW-0325">Glycoprotein</keyword>
<gene>
    <name evidence="14" type="primary">LOC109483333</name>
</gene>
<dbReference type="GO" id="GO:0005576">
    <property type="term" value="C:extracellular region"/>
    <property type="evidence" value="ECO:0007669"/>
    <property type="project" value="UniProtKB-SubCell"/>
</dbReference>
<dbReference type="InterPro" id="IPR002969">
    <property type="entry name" value="ApolipopD"/>
</dbReference>
<evidence type="ECO:0000256" key="6">
    <source>
        <dbReference type="ARBA" id="ARBA00022729"/>
    </source>
</evidence>
<evidence type="ECO:0000256" key="7">
    <source>
        <dbReference type="ARBA" id="ARBA00023121"/>
    </source>
</evidence>
<dbReference type="FunFam" id="2.40.128.20:FF:000003">
    <property type="entry name" value="Apolipoprotein D"/>
    <property type="match status" value="1"/>
</dbReference>
<evidence type="ECO:0000313" key="14">
    <source>
        <dbReference type="RefSeq" id="XP_019641882.1"/>
    </source>
</evidence>
<dbReference type="SUPFAM" id="SSF50814">
    <property type="entry name" value="Lipocalins"/>
    <property type="match status" value="1"/>
</dbReference>
<proteinExistence type="inferred from homology"/>
<dbReference type="GO" id="GO:0008289">
    <property type="term" value="F:lipid binding"/>
    <property type="evidence" value="ECO:0007669"/>
    <property type="project" value="UniProtKB-KW"/>
</dbReference>
<feature type="domain" description="Lipocalin/cytosolic fatty-acid binding" evidence="12">
    <location>
        <begin position="39"/>
        <end position="183"/>
    </location>
</feature>
<keyword evidence="8" id="KW-1015">Disulfide bond</keyword>
<dbReference type="GO" id="GO:0005737">
    <property type="term" value="C:cytoplasm"/>
    <property type="evidence" value="ECO:0007669"/>
    <property type="project" value="TreeGrafter"/>
</dbReference>
<dbReference type="GO" id="GO:0006629">
    <property type="term" value="P:lipid metabolic process"/>
    <property type="evidence" value="ECO:0007669"/>
    <property type="project" value="TreeGrafter"/>
</dbReference>
<evidence type="ECO:0000256" key="1">
    <source>
        <dbReference type="ARBA" id="ARBA00004613"/>
    </source>
</evidence>
<evidence type="ECO:0000256" key="11">
    <source>
        <dbReference type="PIRNR" id="PIRNR036893"/>
    </source>
</evidence>
<keyword evidence="13" id="KW-1185">Reference proteome</keyword>
<dbReference type="GO" id="GO:0000302">
    <property type="term" value="P:response to reactive oxygen species"/>
    <property type="evidence" value="ECO:0007669"/>
    <property type="project" value="TreeGrafter"/>
</dbReference>
<dbReference type="GO" id="GO:0042246">
    <property type="term" value="P:tissue regeneration"/>
    <property type="evidence" value="ECO:0007669"/>
    <property type="project" value="InterPro"/>
</dbReference>
<reference evidence="14" key="1">
    <citation type="submission" date="2025-08" db="UniProtKB">
        <authorList>
            <consortium name="RefSeq"/>
        </authorList>
    </citation>
    <scope>IDENTIFICATION</scope>
    <source>
        <tissue evidence="14">Gonad</tissue>
    </source>
</reference>
<dbReference type="GO" id="GO:0007420">
    <property type="term" value="P:brain development"/>
    <property type="evidence" value="ECO:0007669"/>
    <property type="project" value="InterPro"/>
</dbReference>
<evidence type="ECO:0000256" key="4">
    <source>
        <dbReference type="ARBA" id="ARBA00022448"/>
    </source>
</evidence>
<dbReference type="PRINTS" id="PR02058">
    <property type="entry name" value="APODVERTBRTE"/>
</dbReference>
<keyword evidence="4" id="KW-0813">Transport</keyword>
<protein>
    <recommendedName>
        <fullName evidence="3">Apolipoprotein D</fullName>
    </recommendedName>
</protein>
<evidence type="ECO:0000259" key="12">
    <source>
        <dbReference type="Pfam" id="PF08212"/>
    </source>
</evidence>
<keyword evidence="6 11" id="KW-0732">Signal</keyword>
<dbReference type="Gene3D" id="2.40.128.20">
    <property type="match status" value="1"/>
</dbReference>
<dbReference type="Pfam" id="PF08212">
    <property type="entry name" value="Lipocalin_2"/>
    <property type="match status" value="1"/>
</dbReference>
<evidence type="ECO:0000256" key="2">
    <source>
        <dbReference type="ARBA" id="ARBA00006889"/>
    </source>
</evidence>
<dbReference type="KEGG" id="bbel:109483333"/>
<dbReference type="CDD" id="cd19437">
    <property type="entry name" value="lipocalin_apoD-like"/>
    <property type="match status" value="1"/>
</dbReference>
<dbReference type="InterPro" id="IPR012674">
    <property type="entry name" value="Calycin"/>
</dbReference>
<evidence type="ECO:0000256" key="9">
    <source>
        <dbReference type="ARBA" id="ARBA00023180"/>
    </source>
</evidence>
<dbReference type="RefSeq" id="XP_019641882.1">
    <property type="nucleotide sequence ID" value="XM_019786323.1"/>
</dbReference>
<dbReference type="InterPro" id="IPR022271">
    <property type="entry name" value="Lipocalin_ApoD"/>
</dbReference>
<dbReference type="PIRSF" id="PIRSF036893">
    <property type="entry name" value="Lipocalin_ApoD"/>
    <property type="match status" value="1"/>
</dbReference>
<keyword evidence="5" id="KW-0964">Secreted</keyword>
<evidence type="ECO:0000313" key="13">
    <source>
        <dbReference type="Proteomes" id="UP000515135"/>
    </source>
</evidence>
<dbReference type="InterPro" id="IPR026222">
    <property type="entry name" value="ApoD_vertbrte"/>
</dbReference>
<sequence>MAMFHLLPLAVALLSVTYVEGQVPGFGKCPTVNVQQDFDIKPYMGPWYEIEKFPAAFESGKCVRANYTLLPNGHVKVDNEGTLSDGKIDIRIGDLYNPDPKYPAKLAVRFASAAPYGDYWVLKTDYKTYTFIWSCSDVLGLGNVQFLWILAREHAIDQALIDDLHKLATGYGIDVSHMTTTDQSGCTN</sequence>
<dbReference type="OrthoDB" id="565904at2759"/>
<comment type="subcellular location">
    <subcellularLocation>
        <location evidence="1">Secreted</location>
    </subcellularLocation>
</comment>
<dbReference type="GeneID" id="109483333"/>
<dbReference type="PRINTS" id="PR01219">
    <property type="entry name" value="APOLIPOPROTD"/>
</dbReference>
<evidence type="ECO:0000256" key="8">
    <source>
        <dbReference type="ARBA" id="ARBA00023157"/>
    </source>
</evidence>
<dbReference type="Proteomes" id="UP000515135">
    <property type="component" value="Unplaced"/>
</dbReference>
<keyword evidence="10" id="KW-0873">Pyrrolidone carboxylic acid</keyword>
<comment type="similarity">
    <text evidence="2 11">Belongs to the calycin superfamily. Lipocalin family.</text>
</comment>
<keyword evidence="7" id="KW-0446">Lipid-binding</keyword>
<dbReference type="GO" id="GO:0006869">
    <property type="term" value="P:lipid transport"/>
    <property type="evidence" value="ECO:0007669"/>
    <property type="project" value="InterPro"/>
</dbReference>
<evidence type="ECO:0000256" key="5">
    <source>
        <dbReference type="ARBA" id="ARBA00022525"/>
    </source>
</evidence>
<evidence type="ECO:0000256" key="3">
    <source>
        <dbReference type="ARBA" id="ARBA00019890"/>
    </source>
</evidence>
<accession>A0A6P5AF51</accession>
<organism evidence="13 14">
    <name type="scientific">Branchiostoma belcheri</name>
    <name type="common">Amphioxus</name>
    <dbReference type="NCBI Taxonomy" id="7741"/>
    <lineage>
        <taxon>Eukaryota</taxon>
        <taxon>Metazoa</taxon>
        <taxon>Chordata</taxon>
        <taxon>Cephalochordata</taxon>
        <taxon>Leptocardii</taxon>
        <taxon>Amphioxiformes</taxon>
        <taxon>Branchiostomatidae</taxon>
        <taxon>Branchiostoma</taxon>
    </lineage>
</organism>
<feature type="signal peptide" evidence="11">
    <location>
        <begin position="1"/>
        <end position="21"/>
    </location>
</feature>
<dbReference type="InterPro" id="IPR000566">
    <property type="entry name" value="Lipocln_cytosolic_FA-bd_dom"/>
</dbReference>
<feature type="chain" id="PRO_5028556751" description="Apolipoprotein D" evidence="11">
    <location>
        <begin position="22"/>
        <end position="188"/>
    </location>
</feature>
<dbReference type="AlphaFoldDB" id="A0A6P5AF51"/>
<dbReference type="PANTHER" id="PTHR10612:SF34">
    <property type="entry name" value="APOLIPOPROTEIN D"/>
    <property type="match status" value="1"/>
</dbReference>
<name>A0A6P5AF51_BRABE</name>